<dbReference type="GeneID" id="75076899"/>
<keyword evidence="4" id="KW-0808">Transferase</keyword>
<dbReference type="PANTHER" id="PTHR47837:SF2">
    <property type="entry name" value="GTP PYROPHOSPHOKINASE YWAC"/>
    <property type="match status" value="1"/>
</dbReference>
<sequence>MNYDSVPLRDFKELNDWETVIFVYQSALKQVETKIDILNGEFQHRHKYNPIEHVKSRIKTPESIVKKLKRHGYESSIENMVRYVNDIAGIRISCSFTSDIYLIADMISKQNDLTILARRDYMKNPKKSGYRSYHMLVTTPVFLSDSIIDTKVEIQIRTVAQDFWATLEHKMHYKFEGDGPDYITKELRECARYVAELDTRMEELNNEIQKYGKLSDKKSP</sequence>
<dbReference type="PANTHER" id="PTHR47837">
    <property type="entry name" value="GTP PYROPHOSPHOKINASE YJBM"/>
    <property type="match status" value="1"/>
</dbReference>
<dbReference type="Pfam" id="PF04607">
    <property type="entry name" value="RelA_SpoT"/>
    <property type="match status" value="1"/>
</dbReference>
<dbReference type="CDD" id="cd05399">
    <property type="entry name" value="NT_Rel-Spo_like"/>
    <property type="match status" value="1"/>
</dbReference>
<dbReference type="SMART" id="SM00954">
    <property type="entry name" value="RelA_SpoT"/>
    <property type="match status" value="1"/>
</dbReference>
<dbReference type="InterPro" id="IPR043519">
    <property type="entry name" value="NT_sf"/>
</dbReference>
<dbReference type="RefSeq" id="WP_025578473.1">
    <property type="nucleotide sequence ID" value="NZ_JAAINE010000018.1"/>
</dbReference>
<accession>A0A6L8T320</accession>
<feature type="coiled-coil region" evidence="2">
    <location>
        <begin position="187"/>
        <end position="214"/>
    </location>
</feature>
<dbReference type="Proteomes" id="UP000477285">
    <property type="component" value="Unassembled WGS sequence"/>
</dbReference>
<dbReference type="AlphaFoldDB" id="A0A6L8T320"/>
<evidence type="ECO:0000313" key="4">
    <source>
        <dbReference type="EMBL" id="MZL33745.1"/>
    </source>
</evidence>
<gene>
    <name evidence="4" type="ORF">GT728_11185</name>
</gene>
<dbReference type="InterPro" id="IPR007685">
    <property type="entry name" value="RelA_SpoT"/>
</dbReference>
<dbReference type="SUPFAM" id="SSF81301">
    <property type="entry name" value="Nucleotidyltransferase"/>
    <property type="match status" value="1"/>
</dbReference>
<dbReference type="GO" id="GO:0015970">
    <property type="term" value="P:guanosine tetraphosphate biosynthetic process"/>
    <property type="evidence" value="ECO:0007669"/>
    <property type="project" value="UniProtKB-UniPathway"/>
</dbReference>
<keyword evidence="4" id="KW-0418">Kinase</keyword>
<organism evidence="4 5">
    <name type="scientific">Blautia wexlerae</name>
    <dbReference type="NCBI Taxonomy" id="418240"/>
    <lineage>
        <taxon>Bacteria</taxon>
        <taxon>Bacillati</taxon>
        <taxon>Bacillota</taxon>
        <taxon>Clostridia</taxon>
        <taxon>Lachnospirales</taxon>
        <taxon>Lachnospiraceae</taxon>
        <taxon>Blautia</taxon>
    </lineage>
</organism>
<reference evidence="4 5" key="1">
    <citation type="journal article" date="2019" name="Nat. Med.">
        <title>A library of human gut bacterial isolates paired with longitudinal multiomics data enables mechanistic microbiome research.</title>
        <authorList>
            <person name="Poyet M."/>
            <person name="Groussin M."/>
            <person name="Gibbons S.M."/>
            <person name="Avila-Pacheco J."/>
            <person name="Jiang X."/>
            <person name="Kearney S.M."/>
            <person name="Perrotta A.R."/>
            <person name="Berdy B."/>
            <person name="Zhao S."/>
            <person name="Lieberman T.D."/>
            <person name="Swanson P.K."/>
            <person name="Smith M."/>
            <person name="Roesemann S."/>
            <person name="Alexander J.E."/>
            <person name="Rich S.A."/>
            <person name="Livny J."/>
            <person name="Vlamakis H."/>
            <person name="Clish C."/>
            <person name="Bullock K."/>
            <person name="Deik A."/>
            <person name="Scott J."/>
            <person name="Pierce K.A."/>
            <person name="Xavier R.J."/>
            <person name="Alm E.J."/>
        </authorList>
    </citation>
    <scope>NUCLEOTIDE SEQUENCE [LARGE SCALE GENOMIC DNA]</scope>
    <source>
        <strain evidence="4 5">BIOML-A1</strain>
    </source>
</reference>
<evidence type="ECO:0000313" key="5">
    <source>
        <dbReference type="Proteomes" id="UP000477285"/>
    </source>
</evidence>
<comment type="pathway">
    <text evidence="1">Purine metabolism; ppGpp biosynthesis; ppGpp from GTP: step 1/2.</text>
</comment>
<evidence type="ECO:0000259" key="3">
    <source>
        <dbReference type="SMART" id="SM00954"/>
    </source>
</evidence>
<feature type="domain" description="RelA/SpoT" evidence="3">
    <location>
        <begin position="56"/>
        <end position="179"/>
    </location>
</feature>
<keyword evidence="2" id="KW-0175">Coiled coil</keyword>
<protein>
    <submittedName>
        <fullName evidence="4">GTP pyrophosphokinase family protein</fullName>
    </submittedName>
</protein>
<evidence type="ECO:0000256" key="2">
    <source>
        <dbReference type="SAM" id="Coils"/>
    </source>
</evidence>
<dbReference type="EMBL" id="WWVQ01000025">
    <property type="protein sequence ID" value="MZL33745.1"/>
    <property type="molecule type" value="Genomic_DNA"/>
</dbReference>
<name>A0A6L8T320_9FIRM</name>
<dbReference type="Gene3D" id="1.10.287.860">
    <property type="entry name" value="Nucleotidyltransferase"/>
    <property type="match status" value="1"/>
</dbReference>
<dbReference type="InterPro" id="IPR052366">
    <property type="entry name" value="GTP_Pyrophosphokinase"/>
</dbReference>
<comment type="caution">
    <text evidence="4">The sequence shown here is derived from an EMBL/GenBank/DDBJ whole genome shotgun (WGS) entry which is preliminary data.</text>
</comment>
<dbReference type="Gene3D" id="3.30.460.10">
    <property type="entry name" value="Beta Polymerase, domain 2"/>
    <property type="match status" value="1"/>
</dbReference>
<dbReference type="GO" id="GO:0016301">
    <property type="term" value="F:kinase activity"/>
    <property type="evidence" value="ECO:0007669"/>
    <property type="project" value="UniProtKB-KW"/>
</dbReference>
<proteinExistence type="predicted"/>
<dbReference type="UniPathway" id="UPA00908">
    <property type="reaction ID" value="UER00884"/>
</dbReference>
<evidence type="ECO:0000256" key="1">
    <source>
        <dbReference type="ARBA" id="ARBA00004976"/>
    </source>
</evidence>